<evidence type="ECO:0000256" key="4">
    <source>
        <dbReference type="ARBA" id="ARBA00023242"/>
    </source>
</evidence>
<dbReference type="FunCoup" id="S8EHJ7">
    <property type="interactions" value="597"/>
</dbReference>
<organism evidence="6 7">
    <name type="scientific">Fomitopsis schrenkii</name>
    <name type="common">Brown rot fungus</name>
    <dbReference type="NCBI Taxonomy" id="2126942"/>
    <lineage>
        <taxon>Eukaryota</taxon>
        <taxon>Fungi</taxon>
        <taxon>Dikarya</taxon>
        <taxon>Basidiomycota</taxon>
        <taxon>Agaricomycotina</taxon>
        <taxon>Agaricomycetes</taxon>
        <taxon>Polyporales</taxon>
        <taxon>Fomitopsis</taxon>
    </lineage>
</organism>
<dbReference type="EMBL" id="KE504133">
    <property type="protein sequence ID" value="EPT02714.1"/>
    <property type="molecule type" value="Genomic_DNA"/>
</dbReference>
<keyword evidence="4" id="KW-0539">Nucleus</keyword>
<dbReference type="PROSITE" id="PS50166">
    <property type="entry name" value="IMPORTIN_B_NT"/>
    <property type="match status" value="1"/>
</dbReference>
<dbReference type="Proteomes" id="UP000015241">
    <property type="component" value="Unassembled WGS sequence"/>
</dbReference>
<keyword evidence="3" id="KW-0813">Transport</keyword>
<dbReference type="AlphaFoldDB" id="S8EHJ7"/>
<sequence>MPPPSAPTETLSPEELYNVICGAASQDPTQLQASATRLKELLLLSGAYETLYEIASQRTVPLAVRQQSIIQFKNNAVSHWKGRKFFSEEQRTRTRARCLSLLDETDDVIAECNEVIIAKIARYDLPQNWPALIPTLMGTIGTNIDARYGGGQGGSAIQLRRSLEILNALLKELMSVKLPSGLKLMGALVQELQQTLQGYYSRVASSFPTTITPTSISQPNIAEDLLFAHLIFKCVVKSAEWTWNRVTHNTYEHLGAWVEQLFQASAVQLQTLSELRINLMFALQSTPTSQIGTRSVDILTRHVRLFGKLFRRMQELSHPKFVALPLCSDLVLYYWSKVVQASSAPPEAISDTSNAIFPVRFLVQAMVLFKDSLAQWAPVRKDGTQNTNALNKEFVDNAVRMLVTRFIPLNPLDLEEWVSDPEGWVNLEEQDNEQWVFEIRPCAERVLMTLANNYQQYVTPLLDTTFQQAVGQRPVDLPGVVQKEALYCAVGRCATRLKDLIPFGQWLEHTLIAEAQESNSSYPILKRRIAWLVGKWIADDCYPANDPKVWQVLLYLLQDRGQGSDEVVRLTAAMALRECVDTLSFDIDVFAPYLATAVNELVRLMAGAETLEAKRRIANSLNTVIERADTRIVPLIGNIAQPLPQLWDAAGEDWLFKVSLLGTLTNLVQSSKEHSATLTGLVVYLLRQSFTPGAQLHLDQDALVLWLAALRNTVALDGVNGAPGYIELFPLVISLLSENLDLLGSISEVVESYILVDVTRILSQYAVELFQAFARAMSQAVETNVMDMTRILTTLFQIGPPQLWGEPFHRSGLFALVVKTLMDDKARTSVLTEDVYVLARVAVANKQLFLTLMQATAQAHNVPETQIWEGVLDQWWTRFDNMSEPRHRKLTAMGIASLVSTGRKEVLDRLSSEIFNLWLDVFGEIKETEGQEADEPGSPTLTRYWDRPTDQFFQGSENTLEYERRNALYDNDPVRTTKLTTYVAGCLQEAGIACGGPANLQAMYLTKADPTVLNQLQAELARP</sequence>
<keyword evidence="7" id="KW-1185">Reference proteome</keyword>
<dbReference type="InterPro" id="IPR016024">
    <property type="entry name" value="ARM-type_fold"/>
</dbReference>
<evidence type="ECO:0000256" key="2">
    <source>
        <dbReference type="ARBA" id="ARBA00007991"/>
    </source>
</evidence>
<dbReference type="Pfam" id="PF25758">
    <property type="entry name" value="TPR_IPO11"/>
    <property type="match status" value="1"/>
</dbReference>
<dbReference type="PANTHER" id="PTHR10997">
    <property type="entry name" value="IMPORTIN-7, 8, 11"/>
    <property type="match status" value="1"/>
</dbReference>
<evidence type="ECO:0000313" key="6">
    <source>
        <dbReference type="EMBL" id="EPT02714.1"/>
    </source>
</evidence>
<dbReference type="InterPro" id="IPR011989">
    <property type="entry name" value="ARM-like"/>
</dbReference>
<dbReference type="PANTHER" id="PTHR10997:SF7">
    <property type="entry name" value="IMPORTIN-11"/>
    <property type="match status" value="1"/>
</dbReference>
<dbReference type="GO" id="GO:0005829">
    <property type="term" value="C:cytosol"/>
    <property type="evidence" value="ECO:0007669"/>
    <property type="project" value="TreeGrafter"/>
</dbReference>
<reference evidence="6 7" key="1">
    <citation type="journal article" date="2012" name="Science">
        <title>The Paleozoic origin of enzymatic lignin decomposition reconstructed from 31 fungal genomes.</title>
        <authorList>
            <person name="Floudas D."/>
            <person name="Binder M."/>
            <person name="Riley R."/>
            <person name="Barry K."/>
            <person name="Blanchette R.A."/>
            <person name="Henrissat B."/>
            <person name="Martinez A.T."/>
            <person name="Otillar R."/>
            <person name="Spatafora J.W."/>
            <person name="Yadav J.S."/>
            <person name="Aerts A."/>
            <person name="Benoit I."/>
            <person name="Boyd A."/>
            <person name="Carlson A."/>
            <person name="Copeland A."/>
            <person name="Coutinho P.M."/>
            <person name="de Vries R.P."/>
            <person name="Ferreira P."/>
            <person name="Findley K."/>
            <person name="Foster B."/>
            <person name="Gaskell J."/>
            <person name="Glotzer D."/>
            <person name="Gorecki P."/>
            <person name="Heitman J."/>
            <person name="Hesse C."/>
            <person name="Hori C."/>
            <person name="Igarashi K."/>
            <person name="Jurgens J.A."/>
            <person name="Kallen N."/>
            <person name="Kersten P."/>
            <person name="Kohler A."/>
            <person name="Kuees U."/>
            <person name="Kumar T.K.A."/>
            <person name="Kuo A."/>
            <person name="LaButti K."/>
            <person name="Larrondo L.F."/>
            <person name="Lindquist E."/>
            <person name="Ling A."/>
            <person name="Lombard V."/>
            <person name="Lucas S."/>
            <person name="Lundell T."/>
            <person name="Martin R."/>
            <person name="McLaughlin D.J."/>
            <person name="Morgenstern I."/>
            <person name="Morin E."/>
            <person name="Murat C."/>
            <person name="Nagy L.G."/>
            <person name="Nolan M."/>
            <person name="Ohm R.A."/>
            <person name="Patyshakuliyeva A."/>
            <person name="Rokas A."/>
            <person name="Ruiz-Duenas F.J."/>
            <person name="Sabat G."/>
            <person name="Salamov A."/>
            <person name="Samejima M."/>
            <person name="Schmutz J."/>
            <person name="Slot J.C."/>
            <person name="St John F."/>
            <person name="Stenlid J."/>
            <person name="Sun H."/>
            <person name="Sun S."/>
            <person name="Syed K."/>
            <person name="Tsang A."/>
            <person name="Wiebenga A."/>
            <person name="Young D."/>
            <person name="Pisabarro A."/>
            <person name="Eastwood D.C."/>
            <person name="Martin F."/>
            <person name="Cullen D."/>
            <person name="Grigoriev I.V."/>
            <person name="Hibbett D.S."/>
        </authorList>
    </citation>
    <scope>NUCLEOTIDE SEQUENCE</scope>
    <source>
        <strain evidence="7">FP-58527</strain>
    </source>
</reference>
<feature type="domain" description="Importin N-terminal" evidence="5">
    <location>
        <begin position="34"/>
        <end position="104"/>
    </location>
</feature>
<protein>
    <recommendedName>
        <fullName evidence="5">Importin N-terminal domain-containing protein</fullName>
    </recommendedName>
</protein>
<dbReference type="InterPro" id="IPR001494">
    <property type="entry name" value="Importin-beta_N"/>
</dbReference>
<dbReference type="HOGENOM" id="CLU_003886_2_0_1"/>
<dbReference type="OrthoDB" id="361693at2759"/>
<dbReference type="InParanoid" id="S8EHJ7"/>
<dbReference type="Pfam" id="PF03810">
    <property type="entry name" value="IBN_N"/>
    <property type="match status" value="1"/>
</dbReference>
<dbReference type="eggNOG" id="KOG1993">
    <property type="taxonomic scope" value="Eukaryota"/>
</dbReference>
<proteinExistence type="inferred from homology"/>
<dbReference type="GO" id="GO:0006606">
    <property type="term" value="P:protein import into nucleus"/>
    <property type="evidence" value="ECO:0007669"/>
    <property type="project" value="TreeGrafter"/>
</dbReference>
<comment type="similarity">
    <text evidence="2">Belongs to the importin beta family.</text>
</comment>
<evidence type="ECO:0000256" key="1">
    <source>
        <dbReference type="ARBA" id="ARBA00004123"/>
    </source>
</evidence>
<comment type="subcellular location">
    <subcellularLocation>
        <location evidence="1">Nucleus</location>
    </subcellularLocation>
</comment>
<gene>
    <name evidence="6" type="ORF">FOMPIDRAFT_1159700</name>
</gene>
<dbReference type="STRING" id="743788.S8EHJ7"/>
<evidence type="ECO:0000259" key="5">
    <source>
        <dbReference type="PROSITE" id="PS50166"/>
    </source>
</evidence>
<dbReference type="InterPro" id="IPR058669">
    <property type="entry name" value="TPR_IPO7/11-like"/>
</dbReference>
<evidence type="ECO:0000256" key="3">
    <source>
        <dbReference type="ARBA" id="ARBA00022448"/>
    </source>
</evidence>
<evidence type="ECO:0000313" key="7">
    <source>
        <dbReference type="Proteomes" id="UP000015241"/>
    </source>
</evidence>
<dbReference type="GO" id="GO:0005635">
    <property type="term" value="C:nuclear envelope"/>
    <property type="evidence" value="ECO:0007669"/>
    <property type="project" value="TreeGrafter"/>
</dbReference>
<name>S8EHJ7_FOMSC</name>
<dbReference type="Gene3D" id="1.25.10.10">
    <property type="entry name" value="Leucine-rich Repeat Variant"/>
    <property type="match status" value="1"/>
</dbReference>
<dbReference type="GO" id="GO:0031267">
    <property type="term" value="F:small GTPase binding"/>
    <property type="evidence" value="ECO:0007669"/>
    <property type="project" value="InterPro"/>
</dbReference>
<dbReference type="SUPFAM" id="SSF48371">
    <property type="entry name" value="ARM repeat"/>
    <property type="match status" value="1"/>
</dbReference>
<accession>S8EHJ7</accession>